<feature type="domain" description="ComEC/Rec2-related protein" evidence="7">
    <location>
        <begin position="186"/>
        <end position="446"/>
    </location>
</feature>
<evidence type="ECO:0000256" key="3">
    <source>
        <dbReference type="ARBA" id="ARBA00022692"/>
    </source>
</evidence>
<feature type="transmembrane region" description="Helical" evidence="6">
    <location>
        <begin position="399"/>
        <end position="419"/>
    </location>
</feature>
<dbReference type="PANTHER" id="PTHR30619:SF7">
    <property type="entry name" value="BETA-LACTAMASE DOMAIN PROTEIN"/>
    <property type="match status" value="1"/>
</dbReference>
<feature type="transmembrane region" description="Helical" evidence="6">
    <location>
        <begin position="207"/>
        <end position="232"/>
    </location>
</feature>
<comment type="subcellular location">
    <subcellularLocation>
        <location evidence="1">Cell membrane</location>
        <topology evidence="1">Multi-pass membrane protein</topology>
    </subcellularLocation>
</comment>
<dbReference type="GO" id="GO:0005886">
    <property type="term" value="C:plasma membrane"/>
    <property type="evidence" value="ECO:0007669"/>
    <property type="project" value="UniProtKB-SubCell"/>
</dbReference>
<proteinExistence type="predicted"/>
<dbReference type="eggNOG" id="COG0658">
    <property type="taxonomic scope" value="Bacteria"/>
</dbReference>
<dbReference type="PANTHER" id="PTHR30619">
    <property type="entry name" value="DNA INTERNALIZATION/COMPETENCE PROTEIN COMEC/REC2"/>
    <property type="match status" value="1"/>
</dbReference>
<evidence type="ECO:0000256" key="6">
    <source>
        <dbReference type="SAM" id="Phobius"/>
    </source>
</evidence>
<gene>
    <name evidence="8" type="ORF">B843_09795</name>
</gene>
<keyword evidence="9" id="KW-1185">Reference proteome</keyword>
<protein>
    <recommendedName>
        <fullName evidence="7">ComEC/Rec2-related protein domain-containing protein</fullName>
    </recommendedName>
</protein>
<keyword evidence="2" id="KW-1003">Cell membrane</keyword>
<dbReference type="InterPro" id="IPR052159">
    <property type="entry name" value="Competence_DNA_uptake"/>
</dbReference>
<keyword evidence="3 6" id="KW-0812">Transmembrane</keyword>
<feature type="transmembrane region" description="Helical" evidence="6">
    <location>
        <begin position="268"/>
        <end position="296"/>
    </location>
</feature>
<evidence type="ECO:0000256" key="2">
    <source>
        <dbReference type="ARBA" id="ARBA00022475"/>
    </source>
</evidence>
<dbReference type="KEGG" id="cvt:B843_09795"/>
<name>W5Y362_9CORY</name>
<dbReference type="PATRIC" id="fig|1224164.3.peg.1979"/>
<dbReference type="AlphaFoldDB" id="W5Y362"/>
<dbReference type="STRING" id="1224164.B843_09795"/>
<feature type="transmembrane region" description="Helical" evidence="6">
    <location>
        <begin position="238"/>
        <end position="256"/>
    </location>
</feature>
<accession>W5Y362</accession>
<evidence type="ECO:0000259" key="7">
    <source>
        <dbReference type="Pfam" id="PF03772"/>
    </source>
</evidence>
<evidence type="ECO:0000256" key="1">
    <source>
        <dbReference type="ARBA" id="ARBA00004651"/>
    </source>
</evidence>
<dbReference type="NCBIfam" id="TIGR00360">
    <property type="entry name" value="ComEC_N-term"/>
    <property type="match status" value="1"/>
</dbReference>
<dbReference type="Pfam" id="PF03772">
    <property type="entry name" value="Competence"/>
    <property type="match status" value="1"/>
</dbReference>
<dbReference type="RefSeq" id="WP_025253354.1">
    <property type="nucleotide sequence ID" value="NZ_CP004353.1"/>
</dbReference>
<reference evidence="8 9" key="1">
    <citation type="submission" date="2013-02" db="EMBL/GenBank/DDBJ databases">
        <title>The complete genome sequence of Corynebacterium vitaeruminis DSM 20294.</title>
        <authorList>
            <person name="Ruckert C."/>
            <person name="Albersmeier A."/>
            <person name="Kalinowski J."/>
        </authorList>
    </citation>
    <scope>NUCLEOTIDE SEQUENCE [LARGE SCALE GENOMIC DNA]</scope>
    <source>
        <strain evidence="9">ATCC 10234</strain>
    </source>
</reference>
<dbReference type="Proteomes" id="UP000019222">
    <property type="component" value="Chromosome"/>
</dbReference>
<feature type="transmembrane region" description="Helical" evidence="6">
    <location>
        <begin position="370"/>
        <end position="392"/>
    </location>
</feature>
<feature type="transmembrane region" description="Helical" evidence="6">
    <location>
        <begin position="431"/>
        <end position="450"/>
    </location>
</feature>
<keyword evidence="4 6" id="KW-1133">Transmembrane helix</keyword>
<organism evidence="8 9">
    <name type="scientific">Corynebacterium vitaeruminis DSM 20294</name>
    <dbReference type="NCBI Taxonomy" id="1224164"/>
    <lineage>
        <taxon>Bacteria</taxon>
        <taxon>Bacillati</taxon>
        <taxon>Actinomycetota</taxon>
        <taxon>Actinomycetes</taxon>
        <taxon>Mycobacteriales</taxon>
        <taxon>Corynebacteriaceae</taxon>
        <taxon>Corynebacterium</taxon>
    </lineage>
</organism>
<evidence type="ECO:0000256" key="5">
    <source>
        <dbReference type="ARBA" id="ARBA00023136"/>
    </source>
</evidence>
<evidence type="ECO:0000313" key="8">
    <source>
        <dbReference type="EMBL" id="AHI23344.1"/>
    </source>
</evidence>
<dbReference type="HOGENOM" id="CLU_010363_8_3_11"/>
<evidence type="ECO:0000313" key="9">
    <source>
        <dbReference type="Proteomes" id="UP000019222"/>
    </source>
</evidence>
<dbReference type="InterPro" id="IPR004477">
    <property type="entry name" value="ComEC_N"/>
</dbReference>
<feature type="transmembrane region" description="Helical" evidence="6">
    <location>
        <begin position="302"/>
        <end position="323"/>
    </location>
</feature>
<keyword evidence="5 6" id="KW-0472">Membrane</keyword>
<feature type="transmembrane region" description="Helical" evidence="6">
    <location>
        <begin position="47"/>
        <end position="66"/>
    </location>
</feature>
<evidence type="ECO:0000256" key="4">
    <source>
        <dbReference type="ARBA" id="ARBA00022989"/>
    </source>
</evidence>
<sequence length="470" mass="47114">MKDLRLLPAALAVWAATLAVVWGRGWQWGALTCAVAAVVLFRARGQAVLVAVLGALATAVAQRRIALADAIRWPDRILARAAGPPTKTGSGWVLRTRVEGSPGTLPVFSRDDGLAGVRVGDQVVVSGGVVEADAPSVVGKLYVANHVDAHRVAAGWAGWVGELKAEFTDKAAELLGQPGAGLLPAMVMGDTSGQSAQDKEAYLATGLAHLSAVSGGNVAIVTTAAVVVLAALGAGPRVRLAGAGLALVGFVAVVGFEPSILRASATGAISLVAMASSTKAPPIHALCLAVIGLVLYDSDLAASFGFALSVAATAGIVALTPFFHRGLAELSWPDVLTKAVAVAIAAEVSTMPLVALVAGKVSVVGVAANVLVAPVVAPITVIGLVGLVLTALPGGLEQIAIGLSSPLVGFVGLVARWGARLPQASVPVPHDAVGVGFVVLLSCWVVALLVDARPRLAAAIAGLALVFAVA</sequence>
<dbReference type="EMBL" id="CP004353">
    <property type="protein sequence ID" value="AHI23344.1"/>
    <property type="molecule type" value="Genomic_DNA"/>
</dbReference>